<feature type="transmembrane region" description="Helical" evidence="1">
    <location>
        <begin position="310"/>
        <end position="328"/>
    </location>
</feature>
<feature type="transmembrane region" description="Helical" evidence="1">
    <location>
        <begin position="186"/>
        <end position="207"/>
    </location>
</feature>
<dbReference type="RefSeq" id="WP_247259984.1">
    <property type="nucleotide sequence ID" value="NZ_JALJQZ010000006.1"/>
</dbReference>
<feature type="transmembrane region" description="Helical" evidence="1">
    <location>
        <begin position="97"/>
        <end position="114"/>
    </location>
</feature>
<comment type="caution">
    <text evidence="2">The sequence shown here is derived from an EMBL/GenBank/DDBJ whole genome shotgun (WGS) entry which is preliminary data.</text>
</comment>
<feature type="transmembrane region" description="Helical" evidence="1">
    <location>
        <begin position="281"/>
        <end position="304"/>
    </location>
</feature>
<feature type="transmembrane region" description="Helical" evidence="1">
    <location>
        <begin position="349"/>
        <end position="371"/>
    </location>
</feature>
<keyword evidence="1" id="KW-0472">Membrane</keyword>
<evidence type="ECO:0000313" key="3">
    <source>
        <dbReference type="Proteomes" id="UP001595697"/>
    </source>
</evidence>
<feature type="transmembrane region" description="Helical" evidence="1">
    <location>
        <begin position="73"/>
        <end position="90"/>
    </location>
</feature>
<proteinExistence type="predicted"/>
<organism evidence="2 3">
    <name type="scientific">Rhizobium lemnae</name>
    <dbReference type="NCBI Taxonomy" id="1214924"/>
    <lineage>
        <taxon>Bacteria</taxon>
        <taxon>Pseudomonadati</taxon>
        <taxon>Pseudomonadota</taxon>
        <taxon>Alphaproteobacteria</taxon>
        <taxon>Hyphomicrobiales</taxon>
        <taxon>Rhizobiaceae</taxon>
        <taxon>Rhizobium/Agrobacterium group</taxon>
        <taxon>Rhizobium</taxon>
    </lineage>
</organism>
<protein>
    <submittedName>
        <fullName evidence="2">NnrS family protein</fullName>
    </submittedName>
</protein>
<feature type="transmembrane region" description="Helical" evidence="1">
    <location>
        <begin position="377"/>
        <end position="399"/>
    </location>
</feature>
<name>A0ABV8EBL3_9HYPH</name>
<dbReference type="Pfam" id="PF05940">
    <property type="entry name" value="NnrS"/>
    <property type="match status" value="1"/>
</dbReference>
<feature type="transmembrane region" description="Helical" evidence="1">
    <location>
        <begin position="120"/>
        <end position="145"/>
    </location>
</feature>
<reference evidence="3" key="1">
    <citation type="journal article" date="2019" name="Int. J. Syst. Evol. Microbiol.">
        <title>The Global Catalogue of Microorganisms (GCM) 10K type strain sequencing project: providing services to taxonomists for standard genome sequencing and annotation.</title>
        <authorList>
            <consortium name="The Broad Institute Genomics Platform"/>
            <consortium name="The Broad Institute Genome Sequencing Center for Infectious Disease"/>
            <person name="Wu L."/>
            <person name="Ma J."/>
        </authorList>
    </citation>
    <scope>NUCLEOTIDE SEQUENCE [LARGE SCALE GENOMIC DNA]</scope>
    <source>
        <strain evidence="3">TBRC 5781</strain>
    </source>
</reference>
<dbReference type="Proteomes" id="UP001595697">
    <property type="component" value="Unassembled WGS sequence"/>
</dbReference>
<sequence length="407" mass="44127">MTHAAHNADAGTTRTIRGLSPNQLTLFSYGFRPFFLGAVIWALITMALWLLVLRGTIEVAGDYGLKAWHAHEMLFGFGSAVLAGFLLTAIPNWTGRLPVSGLPLAGLFGLWAIGRLSLSLVPLVGALPAAVLEALFLPALFFICAREIIAGRKWADLKILAGVAALTLANLCFHLEVILWQGPDHSARLAVSAYVMLIIIIGGRILPSFTRNWLNKQGRTDFPTPFNGFDKAAILLSLPALGLWVAAPTALATAVFAVLAADMHIVRLIRWRGWTTSRDPIVVVLHIAYAFVALGFFAIAGAALNLLEPTAALHILTVGTITSMMLAVMTRATRGHTGRVLKASRMTCISYAALFLCALVRPLSTLFPAYLPEIYGLAGLLWLTALGLYLVEYGPMLVFKRRQPLHR</sequence>
<accession>A0ABV8EBL3</accession>
<keyword evidence="1" id="KW-0812">Transmembrane</keyword>
<feature type="transmembrane region" description="Helical" evidence="1">
    <location>
        <begin position="157"/>
        <end position="180"/>
    </location>
</feature>
<feature type="transmembrane region" description="Helical" evidence="1">
    <location>
        <begin position="34"/>
        <end position="53"/>
    </location>
</feature>
<dbReference type="EMBL" id="JBHSBD010000083">
    <property type="protein sequence ID" value="MFC3969945.1"/>
    <property type="molecule type" value="Genomic_DNA"/>
</dbReference>
<dbReference type="InterPro" id="IPR010266">
    <property type="entry name" value="NnrS"/>
</dbReference>
<gene>
    <name evidence="2" type="ORF">ACFOVS_17765</name>
</gene>
<evidence type="ECO:0000313" key="2">
    <source>
        <dbReference type="EMBL" id="MFC3969945.1"/>
    </source>
</evidence>
<evidence type="ECO:0000256" key="1">
    <source>
        <dbReference type="SAM" id="Phobius"/>
    </source>
</evidence>
<keyword evidence="3" id="KW-1185">Reference proteome</keyword>
<keyword evidence="1" id="KW-1133">Transmembrane helix</keyword>